<proteinExistence type="predicted"/>
<evidence type="ECO:0000256" key="1">
    <source>
        <dbReference type="ARBA" id="ARBA00004429"/>
    </source>
</evidence>
<dbReference type="CDD" id="cd13131">
    <property type="entry name" value="MATE_NorM_like"/>
    <property type="match status" value="1"/>
</dbReference>
<evidence type="ECO:0000256" key="9">
    <source>
        <dbReference type="ARBA" id="ARBA00023136"/>
    </source>
</evidence>
<dbReference type="Proteomes" id="UP000838672">
    <property type="component" value="Unassembled WGS sequence"/>
</dbReference>
<evidence type="ECO:0000256" key="7">
    <source>
        <dbReference type="ARBA" id="ARBA00022989"/>
    </source>
</evidence>
<feature type="transmembrane region" description="Helical" evidence="12">
    <location>
        <begin position="46"/>
        <end position="71"/>
    </location>
</feature>
<dbReference type="NCBIfam" id="TIGR00797">
    <property type="entry name" value="matE"/>
    <property type="match status" value="1"/>
</dbReference>
<keyword evidence="9 12" id="KW-0472">Membrane</keyword>
<evidence type="ECO:0000313" key="14">
    <source>
        <dbReference type="Proteomes" id="UP000838672"/>
    </source>
</evidence>
<keyword evidence="6 12" id="KW-0812">Transmembrane</keyword>
<keyword evidence="4" id="KW-0050">Antiport</keyword>
<comment type="caution">
    <text evidence="13">The sequence shown here is derived from an EMBL/GenBank/DDBJ whole genome shotgun (WGS) entry which is preliminary data.</text>
</comment>
<gene>
    <name evidence="13" type="primary">norM_2</name>
    <name evidence="13" type="ORF">VST7929_01555</name>
</gene>
<accession>A0ABM8ZTP1</accession>
<feature type="transmembrane region" description="Helical" evidence="12">
    <location>
        <begin position="276"/>
        <end position="301"/>
    </location>
</feature>
<keyword evidence="8" id="KW-0406">Ion transport</keyword>
<dbReference type="PANTHER" id="PTHR43298">
    <property type="entry name" value="MULTIDRUG RESISTANCE PROTEIN NORM-RELATED"/>
    <property type="match status" value="1"/>
</dbReference>
<sequence length="457" mass="49969">MQRYTLEMKKLVKLATPILIAQVAQTSMGFVDTVMAGDVSATDMGAVAVAASIWLPTILFGLGLVMALVPIIATLNGSGKKNEIPFQVQQGFYLAAIISIPIMLLMYNAGVLIDMRDNIEPLLKEKTIGYLHAVMWSAPAFLGFIVLRSFAEGCSYTKPAMIIAFIGLAANVPLNWIFVYGHFGLPKLGGVGCGVATALVYWIMFFAMLAYMFISKKLSRIGIFKNWQGIDFKAQWRLMRLGFPVAAAIFFEVTLFAVVAFLIAPLGSITVAAHQVAANFSSMIFIIPMSIGSAASIRVSYQLGERKIEGARISSYCALGLGLAIATVTALLTFLLRAQIADLYSDNLQVMALASQLMLLACIYQWTDSIQVIGAGILRGYKDMQAIFVRTFIAYWIFGLPTGYILGLTDWVIAPIGPFGFWWGFIVGLTVAAILLGQRLLWLQRQPESVQLNFSAR</sequence>
<keyword evidence="3" id="KW-0813">Transport</keyword>
<feature type="transmembrane region" description="Helical" evidence="12">
    <location>
        <begin position="348"/>
        <end position="366"/>
    </location>
</feature>
<feature type="transmembrane region" description="Helical" evidence="12">
    <location>
        <begin position="313"/>
        <end position="336"/>
    </location>
</feature>
<organism evidence="13 14">
    <name type="scientific">Vibrio stylophorae</name>
    <dbReference type="NCBI Taxonomy" id="659351"/>
    <lineage>
        <taxon>Bacteria</taxon>
        <taxon>Pseudomonadati</taxon>
        <taxon>Pseudomonadota</taxon>
        <taxon>Gammaproteobacteria</taxon>
        <taxon>Vibrionales</taxon>
        <taxon>Vibrionaceae</taxon>
        <taxon>Vibrio</taxon>
    </lineage>
</organism>
<name>A0ABM8ZTP1_9VIBR</name>
<dbReference type="InterPro" id="IPR048279">
    <property type="entry name" value="MdtK-like"/>
</dbReference>
<evidence type="ECO:0000256" key="3">
    <source>
        <dbReference type="ARBA" id="ARBA00022448"/>
    </source>
</evidence>
<evidence type="ECO:0000256" key="5">
    <source>
        <dbReference type="ARBA" id="ARBA00022475"/>
    </source>
</evidence>
<evidence type="ECO:0000313" key="13">
    <source>
        <dbReference type="EMBL" id="CAH0533684.1"/>
    </source>
</evidence>
<dbReference type="PANTHER" id="PTHR43298:SF2">
    <property type="entry name" value="FMN_FAD EXPORTER YEEO-RELATED"/>
    <property type="match status" value="1"/>
</dbReference>
<feature type="transmembrane region" description="Helical" evidence="12">
    <location>
        <begin position="241"/>
        <end position="264"/>
    </location>
</feature>
<evidence type="ECO:0000256" key="2">
    <source>
        <dbReference type="ARBA" id="ARBA00013489"/>
    </source>
</evidence>
<evidence type="ECO:0000256" key="4">
    <source>
        <dbReference type="ARBA" id="ARBA00022449"/>
    </source>
</evidence>
<dbReference type="InterPro" id="IPR002528">
    <property type="entry name" value="MATE_fam"/>
</dbReference>
<feature type="transmembrane region" description="Helical" evidence="12">
    <location>
        <begin position="92"/>
        <end position="110"/>
    </location>
</feature>
<keyword evidence="7 12" id="KW-1133">Transmembrane helix</keyword>
<evidence type="ECO:0000256" key="11">
    <source>
        <dbReference type="ARBA" id="ARBA00031636"/>
    </source>
</evidence>
<evidence type="ECO:0000256" key="12">
    <source>
        <dbReference type="SAM" id="Phobius"/>
    </source>
</evidence>
<feature type="transmembrane region" description="Helical" evidence="12">
    <location>
        <begin position="387"/>
        <end position="407"/>
    </location>
</feature>
<evidence type="ECO:0000256" key="8">
    <source>
        <dbReference type="ARBA" id="ARBA00023065"/>
    </source>
</evidence>
<dbReference type="PIRSF" id="PIRSF006603">
    <property type="entry name" value="DinF"/>
    <property type="match status" value="1"/>
</dbReference>
<protein>
    <recommendedName>
        <fullName evidence="2">Multidrug resistance protein NorM</fullName>
    </recommendedName>
    <alternativeName>
        <fullName evidence="11">Multidrug-efflux transporter</fullName>
    </alternativeName>
    <alternativeName>
        <fullName evidence="10">Na(+)/drug antiporter</fullName>
    </alternativeName>
</protein>
<dbReference type="InterPro" id="IPR050222">
    <property type="entry name" value="MATE_MdtK"/>
</dbReference>
<keyword evidence="14" id="KW-1185">Reference proteome</keyword>
<reference evidence="13" key="1">
    <citation type="submission" date="2021-11" db="EMBL/GenBank/DDBJ databases">
        <authorList>
            <person name="Rodrigo-Torres L."/>
            <person name="Arahal R. D."/>
            <person name="Lucena T."/>
        </authorList>
    </citation>
    <scope>NUCLEOTIDE SEQUENCE</scope>
    <source>
        <strain evidence="13">CECT 7929</strain>
    </source>
</reference>
<comment type="subcellular location">
    <subcellularLocation>
        <location evidence="1">Cell inner membrane</location>
        <topology evidence="1">Multi-pass membrane protein</topology>
    </subcellularLocation>
</comment>
<dbReference type="EMBL" id="CAKLDI010000001">
    <property type="protein sequence ID" value="CAH0533684.1"/>
    <property type="molecule type" value="Genomic_DNA"/>
</dbReference>
<dbReference type="Pfam" id="PF01554">
    <property type="entry name" value="MatE"/>
    <property type="match status" value="2"/>
</dbReference>
<feature type="transmembrane region" description="Helical" evidence="12">
    <location>
        <begin position="162"/>
        <end position="183"/>
    </location>
</feature>
<evidence type="ECO:0000256" key="10">
    <source>
        <dbReference type="ARBA" id="ARBA00030855"/>
    </source>
</evidence>
<feature type="transmembrane region" description="Helical" evidence="12">
    <location>
        <begin position="130"/>
        <end position="150"/>
    </location>
</feature>
<feature type="transmembrane region" description="Helical" evidence="12">
    <location>
        <begin position="419"/>
        <end position="437"/>
    </location>
</feature>
<keyword evidence="5" id="KW-1003">Cell membrane</keyword>
<feature type="transmembrane region" description="Helical" evidence="12">
    <location>
        <begin position="189"/>
        <end position="214"/>
    </location>
</feature>
<evidence type="ECO:0000256" key="6">
    <source>
        <dbReference type="ARBA" id="ARBA00022692"/>
    </source>
</evidence>